<evidence type="ECO:0000256" key="1">
    <source>
        <dbReference type="SAM" id="MobiDB-lite"/>
    </source>
</evidence>
<feature type="region of interest" description="Disordered" evidence="1">
    <location>
        <begin position="88"/>
        <end position="111"/>
    </location>
</feature>
<proteinExistence type="predicted"/>
<evidence type="ECO:0000313" key="2">
    <source>
        <dbReference type="EMBL" id="CAI9087212.1"/>
    </source>
</evidence>
<name>A0AAV1BYU5_OLDCO</name>
<accession>A0AAV1BYU5</accession>
<dbReference type="EMBL" id="OX459118">
    <property type="protein sequence ID" value="CAI9087212.1"/>
    <property type="molecule type" value="Genomic_DNA"/>
</dbReference>
<protein>
    <submittedName>
        <fullName evidence="2">OLC1v1021231C1</fullName>
    </submittedName>
</protein>
<evidence type="ECO:0000313" key="3">
    <source>
        <dbReference type="Proteomes" id="UP001161247"/>
    </source>
</evidence>
<gene>
    <name evidence="2" type="ORF">OLC1_LOCUS91</name>
</gene>
<dbReference type="Proteomes" id="UP001161247">
    <property type="component" value="Chromosome 1"/>
</dbReference>
<keyword evidence="3" id="KW-1185">Reference proteome</keyword>
<organism evidence="2 3">
    <name type="scientific">Oldenlandia corymbosa var. corymbosa</name>
    <dbReference type="NCBI Taxonomy" id="529605"/>
    <lineage>
        <taxon>Eukaryota</taxon>
        <taxon>Viridiplantae</taxon>
        <taxon>Streptophyta</taxon>
        <taxon>Embryophyta</taxon>
        <taxon>Tracheophyta</taxon>
        <taxon>Spermatophyta</taxon>
        <taxon>Magnoliopsida</taxon>
        <taxon>eudicotyledons</taxon>
        <taxon>Gunneridae</taxon>
        <taxon>Pentapetalae</taxon>
        <taxon>asterids</taxon>
        <taxon>lamiids</taxon>
        <taxon>Gentianales</taxon>
        <taxon>Rubiaceae</taxon>
        <taxon>Rubioideae</taxon>
        <taxon>Spermacoceae</taxon>
        <taxon>Hedyotis-Oldenlandia complex</taxon>
        <taxon>Oldenlandia</taxon>
    </lineage>
</organism>
<reference evidence="2" key="1">
    <citation type="submission" date="2023-03" db="EMBL/GenBank/DDBJ databases">
        <authorList>
            <person name="Julca I."/>
        </authorList>
    </citation>
    <scope>NUCLEOTIDE SEQUENCE</scope>
</reference>
<dbReference type="AlphaFoldDB" id="A0AAV1BYU5"/>
<sequence length="128" mass="13413">MISLAIGLPELNKTAAKTMKEPENDGSIKAFEDAKEETRTEGGLEEVGVGIEGAGKVIEEAGETLEEENGPAGLKETAKALEDVGEGLEDIGKDLEDAPQDGSAEEARNVIGLEEAAEKAFSEVGRKN</sequence>